<dbReference type="EMBL" id="CP060204">
    <property type="protein sequence ID" value="QNH54477.1"/>
    <property type="molecule type" value="Genomic_DNA"/>
</dbReference>
<keyword evidence="2" id="KW-0812">Transmembrane</keyword>
<protein>
    <submittedName>
        <fullName evidence="3">PepSY domain-containing protein</fullName>
    </submittedName>
</protein>
<organism evidence="3 4">
    <name type="scientific">Selenomonas timonae</name>
    <dbReference type="NCBI Taxonomy" id="2754044"/>
    <lineage>
        <taxon>Bacteria</taxon>
        <taxon>Bacillati</taxon>
        <taxon>Bacillota</taxon>
        <taxon>Negativicutes</taxon>
        <taxon>Selenomonadales</taxon>
        <taxon>Selenomonadaceae</taxon>
        <taxon>Selenomonas</taxon>
    </lineage>
</organism>
<gene>
    <name evidence="3" type="ORF">H1B31_00410</name>
</gene>
<keyword evidence="2" id="KW-0472">Membrane</keyword>
<sequence length="226" mass="24946">MEMQNVKNQVTNIFTPARLKKAVAFAVLVGVVTAGGAYYHHGQAEARSVAEKQARSEMIAVQAQQRGIVLLDEAKVRSIAAEAIGKSETELDFRSVYLTEKDHDRDGKHHKNHRDDKHGNKHGNKHDDWRDGKHDDREHRDGRCMHDRGEHPGMMPQAAPAQAPDAGNGQPAPPADDAANAPTPQPMFHPVYKVKCYAGSVEYKIRIDAVTGTVLSSEVDVDDDIF</sequence>
<dbReference type="KEGG" id="stim:H1B31_00410"/>
<feature type="compositionally biased region" description="Basic and acidic residues" evidence="1">
    <location>
        <begin position="102"/>
        <end position="118"/>
    </location>
</feature>
<reference evidence="3 4" key="1">
    <citation type="submission" date="2020-07" db="EMBL/GenBank/DDBJ databases">
        <title>Complete genome and description of Selenomonas timonensis sp. nov., a new bacterium isolated from a gingivitis subject.</title>
        <authorList>
            <person name="Antezack A."/>
        </authorList>
    </citation>
    <scope>NUCLEOTIDE SEQUENCE [LARGE SCALE GENOMIC DNA]</scope>
    <source>
        <strain evidence="3 4">Marseille-Q3039</strain>
    </source>
</reference>
<evidence type="ECO:0000256" key="2">
    <source>
        <dbReference type="SAM" id="Phobius"/>
    </source>
</evidence>
<evidence type="ECO:0000313" key="3">
    <source>
        <dbReference type="EMBL" id="QNH54477.1"/>
    </source>
</evidence>
<feature type="compositionally biased region" description="Low complexity" evidence="1">
    <location>
        <begin position="152"/>
        <end position="182"/>
    </location>
</feature>
<evidence type="ECO:0000256" key="1">
    <source>
        <dbReference type="SAM" id="MobiDB-lite"/>
    </source>
</evidence>
<proteinExistence type="predicted"/>
<feature type="region of interest" description="Disordered" evidence="1">
    <location>
        <begin position="102"/>
        <end position="186"/>
    </location>
</feature>
<dbReference type="Gene3D" id="3.10.450.40">
    <property type="match status" value="1"/>
</dbReference>
<feature type="compositionally biased region" description="Basic and acidic residues" evidence="1">
    <location>
        <begin position="125"/>
        <end position="151"/>
    </location>
</feature>
<dbReference type="AlphaFoldDB" id="A0A7G7VK34"/>
<dbReference type="RefSeq" id="WP_185980451.1">
    <property type="nucleotide sequence ID" value="NZ_CP060204.1"/>
</dbReference>
<feature type="transmembrane region" description="Helical" evidence="2">
    <location>
        <begin position="21"/>
        <end position="39"/>
    </location>
</feature>
<dbReference type="Proteomes" id="UP000515480">
    <property type="component" value="Chromosome"/>
</dbReference>
<name>A0A7G7VK34_9FIRM</name>
<accession>A0A7G7VK34</accession>
<evidence type="ECO:0000313" key="4">
    <source>
        <dbReference type="Proteomes" id="UP000515480"/>
    </source>
</evidence>
<keyword evidence="4" id="KW-1185">Reference proteome</keyword>
<keyword evidence="2" id="KW-1133">Transmembrane helix</keyword>